<evidence type="ECO:0000313" key="1">
    <source>
        <dbReference type="EMBL" id="SHE51637.1"/>
    </source>
</evidence>
<accession>A0A1M4U521</accession>
<gene>
    <name evidence="1" type="ORF">SAMN05444320_101297</name>
</gene>
<protein>
    <submittedName>
        <fullName evidence="1">Uncharacterized protein</fullName>
    </submittedName>
</protein>
<organism evidence="1 2">
    <name type="scientific">Streptoalloteichus hindustanus</name>
    <dbReference type="NCBI Taxonomy" id="2017"/>
    <lineage>
        <taxon>Bacteria</taxon>
        <taxon>Bacillati</taxon>
        <taxon>Actinomycetota</taxon>
        <taxon>Actinomycetes</taxon>
        <taxon>Pseudonocardiales</taxon>
        <taxon>Pseudonocardiaceae</taxon>
        <taxon>Streptoalloteichus</taxon>
    </lineage>
</organism>
<proteinExistence type="predicted"/>
<dbReference type="Proteomes" id="UP000184501">
    <property type="component" value="Unassembled WGS sequence"/>
</dbReference>
<dbReference type="EMBL" id="FQVN01000001">
    <property type="protein sequence ID" value="SHE51637.1"/>
    <property type="molecule type" value="Genomic_DNA"/>
</dbReference>
<dbReference type="STRING" id="2017.SAMN05444320_101297"/>
<dbReference type="AlphaFoldDB" id="A0A1M4U521"/>
<name>A0A1M4U521_STRHI</name>
<evidence type="ECO:0000313" key="2">
    <source>
        <dbReference type="Proteomes" id="UP000184501"/>
    </source>
</evidence>
<dbReference type="RefSeq" id="WP_073479492.1">
    <property type="nucleotide sequence ID" value="NZ_FQVN01000001.1"/>
</dbReference>
<sequence>MRIPAVADAAQGVDHLRAASERINGANPVEALELVDCDPPAVRTRAQEALKAARLVGEAADIAHRAVSGALQGWRGPAADAFARAGGDTVDNLRQTRQRTQDTGEAGLGIADRLDEITQETSRRSTAIAQAVDGACDVVLRSDPADPNFVPAAQAVNGAVNDVITVCEKDVTEVGHLGAVLDGLA</sequence>
<keyword evidence="2" id="KW-1185">Reference proteome</keyword>
<reference evidence="1 2" key="1">
    <citation type="submission" date="2016-11" db="EMBL/GenBank/DDBJ databases">
        <authorList>
            <person name="Jaros S."/>
            <person name="Januszkiewicz K."/>
            <person name="Wedrychowicz H."/>
        </authorList>
    </citation>
    <scope>NUCLEOTIDE SEQUENCE [LARGE SCALE GENOMIC DNA]</scope>
    <source>
        <strain evidence="1 2">DSM 44523</strain>
    </source>
</reference>